<dbReference type="RefSeq" id="WP_345374313.1">
    <property type="nucleotide sequence ID" value="NZ_BAABJX010000058.1"/>
</dbReference>
<proteinExistence type="predicted"/>
<comment type="caution">
    <text evidence="1">The sequence shown here is derived from an EMBL/GenBank/DDBJ whole genome shotgun (WGS) entry which is preliminary data.</text>
</comment>
<dbReference type="Proteomes" id="UP001500298">
    <property type="component" value="Unassembled WGS sequence"/>
</dbReference>
<gene>
    <name evidence="1" type="ORF">GCM10023331_35780</name>
</gene>
<sequence length="107" mass="12495">MPKIYPNEGPDFAETLGAIRIWAEDREIPASSINDFIYHLRCHRNEIKKVNINRKAIIAYFEEGVWSDLVPADAFFPEDRPHCVYWQTGGRERDKEDFWGNEIPAAE</sequence>
<keyword evidence="2" id="KW-1185">Reference proteome</keyword>
<accession>A0ABP9DIJ9</accession>
<reference evidence="2" key="1">
    <citation type="journal article" date="2019" name="Int. J. Syst. Evol. Microbiol.">
        <title>The Global Catalogue of Microorganisms (GCM) 10K type strain sequencing project: providing services to taxonomists for standard genome sequencing and annotation.</title>
        <authorList>
            <consortium name="The Broad Institute Genomics Platform"/>
            <consortium name="The Broad Institute Genome Sequencing Center for Infectious Disease"/>
            <person name="Wu L."/>
            <person name="Ma J."/>
        </authorList>
    </citation>
    <scope>NUCLEOTIDE SEQUENCE [LARGE SCALE GENOMIC DNA]</scope>
    <source>
        <strain evidence="2">JCM 18326</strain>
    </source>
</reference>
<evidence type="ECO:0000313" key="1">
    <source>
        <dbReference type="EMBL" id="GAA4847917.1"/>
    </source>
</evidence>
<protein>
    <submittedName>
        <fullName evidence="1">Uncharacterized protein</fullName>
    </submittedName>
</protein>
<name>A0ABP9DIJ9_9BACT</name>
<organism evidence="1 2">
    <name type="scientific">Algivirga pacifica</name>
    <dbReference type="NCBI Taxonomy" id="1162670"/>
    <lineage>
        <taxon>Bacteria</taxon>
        <taxon>Pseudomonadati</taxon>
        <taxon>Bacteroidota</taxon>
        <taxon>Cytophagia</taxon>
        <taxon>Cytophagales</taxon>
        <taxon>Flammeovirgaceae</taxon>
        <taxon>Algivirga</taxon>
    </lineage>
</organism>
<dbReference type="EMBL" id="BAABJX010000058">
    <property type="protein sequence ID" value="GAA4847917.1"/>
    <property type="molecule type" value="Genomic_DNA"/>
</dbReference>
<evidence type="ECO:0000313" key="2">
    <source>
        <dbReference type="Proteomes" id="UP001500298"/>
    </source>
</evidence>